<evidence type="ECO:0000313" key="1">
    <source>
        <dbReference type="EMBL" id="QDH69641.1"/>
    </source>
</evidence>
<dbReference type="Proteomes" id="UP000317199">
    <property type="component" value="Chromosome"/>
</dbReference>
<accession>A0A514BQJ8</accession>
<proteinExistence type="predicted"/>
<sequence length="218" mass="24276">MYIQLGTPKKLSALRVALQDAAHLKRNTQIAVIDDQAFPKAEALRNHKFNVVELGDIKSVDQVAAYPIVVCDIRGVGQALSSDLEGAHLISEIKKSYPDKFLVTYSGAQFDITYNESLRGVDASIAKDAPTEQWVSILERGLEKVTNPRERWIRLRRTLLDRGVEIHEVFSLEQRFIKAIEAKDASKLTTTGVPEEAKEIVAAFAKYALIQIIESLAS</sequence>
<reference evidence="1 2" key="1">
    <citation type="submission" date="2019-06" db="EMBL/GenBank/DDBJ databases">
        <title>Lysobacter alkalisoli sp. nov. isolated from saline-alkali soil.</title>
        <authorList>
            <person name="Sun J.-Q."/>
            <person name="Xu L."/>
        </authorList>
    </citation>
    <scope>NUCLEOTIDE SEQUENCE [LARGE SCALE GENOMIC DNA]</scope>
    <source>
        <strain evidence="1 2">SJ-36</strain>
    </source>
</reference>
<gene>
    <name evidence="1" type="ORF">FKV23_05705</name>
</gene>
<dbReference type="RefSeq" id="WP_141622982.1">
    <property type="nucleotide sequence ID" value="NZ_CP041242.1"/>
</dbReference>
<keyword evidence="2" id="KW-1185">Reference proteome</keyword>
<protein>
    <submittedName>
        <fullName evidence="1">Uncharacterized protein</fullName>
    </submittedName>
</protein>
<evidence type="ECO:0000313" key="2">
    <source>
        <dbReference type="Proteomes" id="UP000317199"/>
    </source>
</evidence>
<dbReference type="EMBL" id="CP041242">
    <property type="protein sequence ID" value="QDH69641.1"/>
    <property type="molecule type" value="Genomic_DNA"/>
</dbReference>
<name>A0A514BQJ8_9GAMM</name>
<dbReference type="AlphaFoldDB" id="A0A514BQJ8"/>
<dbReference type="OrthoDB" id="7836236at2"/>
<organism evidence="1 2">
    <name type="scientific">Marilutibacter alkalisoli</name>
    <dbReference type="NCBI Taxonomy" id="2591633"/>
    <lineage>
        <taxon>Bacteria</taxon>
        <taxon>Pseudomonadati</taxon>
        <taxon>Pseudomonadota</taxon>
        <taxon>Gammaproteobacteria</taxon>
        <taxon>Lysobacterales</taxon>
        <taxon>Lysobacteraceae</taxon>
        <taxon>Marilutibacter</taxon>
    </lineage>
</organism>
<dbReference type="KEGG" id="lyj:FKV23_05705"/>